<keyword evidence="4" id="KW-1185">Reference proteome</keyword>
<dbReference type="AlphaFoldDB" id="A0A4Q4TZ17"/>
<reference evidence="3 4" key="1">
    <citation type="submission" date="2018-06" db="EMBL/GenBank/DDBJ databases">
        <title>Complete Genomes of Monosporascus.</title>
        <authorList>
            <person name="Robinson A.J."/>
            <person name="Natvig D.O."/>
        </authorList>
    </citation>
    <scope>NUCLEOTIDE SEQUENCE [LARGE SCALE GENOMIC DNA]</scope>
    <source>
        <strain evidence="3 4">CBS 110550</strain>
    </source>
</reference>
<feature type="compositionally biased region" description="Acidic residues" evidence="1">
    <location>
        <begin position="164"/>
        <end position="174"/>
    </location>
</feature>
<protein>
    <submittedName>
        <fullName evidence="3">Uncharacterized protein</fullName>
    </submittedName>
</protein>
<dbReference type="OrthoDB" id="5362269at2759"/>
<dbReference type="STRING" id="155417.A0A4Q4TZ17"/>
<evidence type="ECO:0000256" key="2">
    <source>
        <dbReference type="SAM" id="SignalP"/>
    </source>
</evidence>
<name>A0A4Q4TZ17_9PEZI</name>
<keyword evidence="2" id="KW-0732">Signal</keyword>
<organism evidence="3 4">
    <name type="scientific">Monosporascus ibericus</name>
    <dbReference type="NCBI Taxonomy" id="155417"/>
    <lineage>
        <taxon>Eukaryota</taxon>
        <taxon>Fungi</taxon>
        <taxon>Dikarya</taxon>
        <taxon>Ascomycota</taxon>
        <taxon>Pezizomycotina</taxon>
        <taxon>Sordariomycetes</taxon>
        <taxon>Xylariomycetidae</taxon>
        <taxon>Xylariales</taxon>
        <taxon>Xylariales incertae sedis</taxon>
        <taxon>Monosporascus</taxon>
    </lineage>
</organism>
<feature type="region of interest" description="Disordered" evidence="1">
    <location>
        <begin position="60"/>
        <end position="221"/>
    </location>
</feature>
<evidence type="ECO:0000256" key="1">
    <source>
        <dbReference type="SAM" id="MobiDB-lite"/>
    </source>
</evidence>
<feature type="chain" id="PRO_5021016492" evidence="2">
    <location>
        <begin position="20"/>
        <end position="248"/>
    </location>
</feature>
<proteinExistence type="predicted"/>
<feature type="compositionally biased region" description="Low complexity" evidence="1">
    <location>
        <begin position="97"/>
        <end position="111"/>
    </location>
</feature>
<evidence type="ECO:0000313" key="3">
    <source>
        <dbReference type="EMBL" id="RYP10903.1"/>
    </source>
</evidence>
<dbReference type="Proteomes" id="UP000293360">
    <property type="component" value="Unassembled WGS sequence"/>
</dbReference>
<accession>A0A4Q4TZ17</accession>
<sequence length="248" mass="25003">MKSFSPTFAALLAAALAAAQSLPPSPTASVGCEPHDDHWHCEGPASVTAVDTVTSTSVVATATSSHDHEEGTESLAPSPTESVGCEPHGDHWHCEGPASATTDTPAASTTSDNDDEDHDDAEGTGSLAPSPTESVGCEPHGDHWDCEGPASATADAPAASTTSDNDDEDHDDAEGTGSLAPSPTESVGCEPHGDHWHCDGPAETATESSESSPSQTEEPVVDTAAAGELVLNKAMLAGGLLAAIHLVL</sequence>
<feature type="compositionally biased region" description="Acidic residues" evidence="1">
    <location>
        <begin position="112"/>
        <end position="122"/>
    </location>
</feature>
<gene>
    <name evidence="3" type="ORF">DL764_000339</name>
</gene>
<comment type="caution">
    <text evidence="3">The sequence shown here is derived from an EMBL/GenBank/DDBJ whole genome shotgun (WGS) entry which is preliminary data.</text>
</comment>
<dbReference type="EMBL" id="QJNU01000010">
    <property type="protein sequence ID" value="RYP10903.1"/>
    <property type="molecule type" value="Genomic_DNA"/>
</dbReference>
<feature type="compositionally biased region" description="Low complexity" evidence="1">
    <location>
        <begin position="201"/>
        <end position="218"/>
    </location>
</feature>
<evidence type="ECO:0000313" key="4">
    <source>
        <dbReference type="Proteomes" id="UP000293360"/>
    </source>
</evidence>
<feature type="compositionally biased region" description="Low complexity" evidence="1">
    <location>
        <begin position="149"/>
        <end position="163"/>
    </location>
</feature>
<feature type="signal peptide" evidence="2">
    <location>
        <begin position="1"/>
        <end position="19"/>
    </location>
</feature>
<feature type="compositionally biased region" description="Basic and acidic residues" evidence="1">
    <location>
        <begin position="191"/>
        <end position="200"/>
    </location>
</feature>
<dbReference type="PROSITE" id="PS51257">
    <property type="entry name" value="PROKAR_LIPOPROTEIN"/>
    <property type="match status" value="1"/>
</dbReference>